<name>A0A0S4TIM5_CRYHO</name>
<dbReference type="CDD" id="cd00267">
    <property type="entry name" value="ABC_ATPase"/>
    <property type="match status" value="1"/>
</dbReference>
<dbReference type="VEuPathDB" id="CryptoDB:CHUDEA7_2660"/>
<keyword evidence="5" id="KW-0067">ATP-binding</keyword>
<dbReference type="VEuPathDB" id="CryptoDB:GY17_00002066"/>
<dbReference type="PANTHER" id="PTHR12172">
    <property type="entry name" value="CELL CYCLE CHECKPOINT PROTEIN RAD17"/>
    <property type="match status" value="1"/>
</dbReference>
<reference evidence="9" key="1">
    <citation type="submission" date="2015-08" db="EMBL/GenBank/DDBJ databases">
        <authorList>
            <person name="Babu N.S."/>
            <person name="Beckwith C.J."/>
            <person name="Beseler K.G."/>
            <person name="Brison A."/>
            <person name="Carone J.V."/>
            <person name="Caskin T.P."/>
            <person name="Diamond M."/>
            <person name="Durham M.E."/>
            <person name="Foxe J.M."/>
            <person name="Go M."/>
            <person name="Henderson B.A."/>
            <person name="Jones I.B."/>
            <person name="McGettigan J.A."/>
            <person name="Micheletti S.J."/>
            <person name="Nasrallah M.E."/>
            <person name="Ortiz D."/>
            <person name="Piller C.R."/>
            <person name="Privatt S.R."/>
            <person name="Schneider S.L."/>
            <person name="Sharp S."/>
            <person name="Smith T.C."/>
            <person name="Stanton J.D."/>
            <person name="Ullery H.E."/>
            <person name="Wilson R.J."/>
            <person name="Serrano M.G."/>
            <person name="Buck G."/>
            <person name="Lee V."/>
            <person name="Wang Y."/>
            <person name="Carvalho R."/>
            <person name="Voegtly L."/>
            <person name="Shi R."/>
            <person name="Duckworth R."/>
            <person name="Johnson A."/>
            <person name="Loviza R."/>
            <person name="Walstead R."/>
            <person name="Shah Z."/>
            <person name="Kiflezghi M."/>
            <person name="Wade K."/>
            <person name="Ball S.L."/>
            <person name="Bradley K.W."/>
            <person name="Asai D.J."/>
            <person name="Bowman C.A."/>
            <person name="Russell D.A."/>
            <person name="Pope W.H."/>
            <person name="Jacobs-Sera D."/>
            <person name="Hendrix R.W."/>
            <person name="Hatfull G.F."/>
        </authorList>
    </citation>
    <scope>NUCLEOTIDE SEQUENCE [LARGE SCALE GENOMIC DNA]</scope>
</reference>
<evidence type="ECO:0000313" key="9">
    <source>
        <dbReference type="EMBL" id="CUV07252.1"/>
    </source>
</evidence>
<evidence type="ECO:0000256" key="2">
    <source>
        <dbReference type="ARBA" id="ARBA00006168"/>
    </source>
</evidence>
<proteinExistence type="inferred from homology"/>
<dbReference type="GO" id="GO:0005524">
    <property type="term" value="F:ATP binding"/>
    <property type="evidence" value="ECO:0007669"/>
    <property type="project" value="UniProtKB-KW"/>
</dbReference>
<evidence type="ECO:0000256" key="6">
    <source>
        <dbReference type="ARBA" id="ARBA00023242"/>
    </source>
</evidence>
<dbReference type="Proteomes" id="UP000199752">
    <property type="component" value="Chromosome 7"/>
</dbReference>
<dbReference type="EMBL" id="LN877953">
    <property type="protein sequence ID" value="CUV07252.1"/>
    <property type="molecule type" value="Genomic_DNA"/>
</dbReference>
<evidence type="ECO:0000259" key="8">
    <source>
        <dbReference type="SMART" id="SM00382"/>
    </source>
</evidence>
<dbReference type="GO" id="GO:0000077">
    <property type="term" value="P:DNA damage checkpoint signaling"/>
    <property type="evidence" value="ECO:0007669"/>
    <property type="project" value="TreeGrafter"/>
</dbReference>
<accession>A0A0S4TIM5</accession>
<evidence type="ECO:0000256" key="7">
    <source>
        <dbReference type="ARBA" id="ARBA00023306"/>
    </source>
</evidence>
<evidence type="ECO:0000256" key="1">
    <source>
        <dbReference type="ARBA" id="ARBA00004123"/>
    </source>
</evidence>
<keyword evidence="4" id="KW-0227">DNA damage</keyword>
<dbReference type="GO" id="GO:0006281">
    <property type="term" value="P:DNA repair"/>
    <property type="evidence" value="ECO:0007669"/>
    <property type="project" value="InterPro"/>
</dbReference>
<dbReference type="SMART" id="SM00382">
    <property type="entry name" value="AAA"/>
    <property type="match status" value="1"/>
</dbReference>
<dbReference type="OrthoDB" id="10265971at2759"/>
<feature type="domain" description="AAA+ ATPase" evidence="8">
    <location>
        <begin position="44"/>
        <end position="177"/>
    </location>
</feature>
<keyword evidence="3" id="KW-0547">Nucleotide-binding</keyword>
<comment type="similarity">
    <text evidence="2">Belongs to the rad17/RAD24 family.</text>
</comment>
<keyword evidence="7" id="KW-0131">Cell cycle</keyword>
<dbReference type="GO" id="GO:0005634">
    <property type="term" value="C:nucleus"/>
    <property type="evidence" value="ECO:0007669"/>
    <property type="project" value="UniProtKB-SubCell"/>
</dbReference>
<sequence>MSLWANKFEPKTAQELLVNKHKIIEVKSFLENSFISANSINGSKKNILIIFGPNGAGKTTILRCLCNNNIKILEWDPPTILNEGLGASFYRFIFNSVFFSKSNLNEKVLVLIKDLPFTLLQHNTQVLIEIRHFLSKIILNDSSIIPIVFIAGEDRNSRQFLKSILPGELDIYTENSTDKKLAKQIKIVRVNPFPSTVVKSRLKHILNVKKIFVGMGEGNLIEGIVQTSNGDLFHAISQLQFYFEGNQDIFVKNNLRDLTANAEFFLSGKKRSNHLNYRDKPYQTPNSTLSNFGKEPVYNIFRTIGKILYNKREENTNKLKLESLQNTCTKRTKIDSEFLNAFNNRSGLVEYINNENNLHCAYYCEGFKDINERFLNIHITQQDFLKGKLTFDIEELLLYSGLEDSSLILLLQENYIPFIGNCADIIMCSDIFTWSDAYTSDLNSENFLSSISASCIARTILFFNSKPLNPCSPDCQIQSDLKVGFSKNNFSLWKKQEDLQNKRLKISNLAEKPKKTTFKWHPKKPALKSFISNLEHLKEDYKILIGKYLPFFTARDNYMNLFFSNTIFTEVFPYLSCFFAVKHNSFSQNNTINNELINFIINWNKYSKYIPMPQINSINSAGVGLENGSKLYRYDSSFNTSYCEYLSDEQLVSILETFDVENLQSNPTINNCFESRNSNYSNNNTINLVSSSDESIDDHSE</sequence>
<dbReference type="GO" id="GO:0033314">
    <property type="term" value="P:mitotic DNA replication checkpoint signaling"/>
    <property type="evidence" value="ECO:0007669"/>
    <property type="project" value="TreeGrafter"/>
</dbReference>
<dbReference type="SUPFAM" id="SSF52540">
    <property type="entry name" value="P-loop containing nucleoside triphosphate hydrolases"/>
    <property type="match status" value="1"/>
</dbReference>
<evidence type="ECO:0000256" key="5">
    <source>
        <dbReference type="ARBA" id="ARBA00022840"/>
    </source>
</evidence>
<dbReference type="InterPro" id="IPR004582">
    <property type="entry name" value="Checkpoint_prot_Rad17_Rad24"/>
</dbReference>
<dbReference type="VEuPathDB" id="CryptoDB:Chro.70302"/>
<dbReference type="Gene3D" id="3.40.50.300">
    <property type="entry name" value="P-loop containing nucleotide triphosphate hydrolases"/>
    <property type="match status" value="1"/>
</dbReference>
<evidence type="ECO:0000256" key="4">
    <source>
        <dbReference type="ARBA" id="ARBA00022763"/>
    </source>
</evidence>
<dbReference type="VEuPathDB" id="CryptoDB:ChTU502y2012_407g1315"/>
<protein>
    <recommendedName>
        <fullName evidence="8">AAA+ ATPase domain-containing protein</fullName>
    </recommendedName>
</protein>
<dbReference type="GO" id="GO:0003682">
    <property type="term" value="F:chromatin binding"/>
    <property type="evidence" value="ECO:0007669"/>
    <property type="project" value="TreeGrafter"/>
</dbReference>
<dbReference type="PANTHER" id="PTHR12172:SF0">
    <property type="entry name" value="CELL CYCLE CHECKPOINT PROTEIN RAD17"/>
    <property type="match status" value="1"/>
</dbReference>
<gene>
    <name evidence="9" type="ORF">CHUDEA7_2660</name>
</gene>
<dbReference type="AlphaFoldDB" id="A0A0S4TIM5"/>
<dbReference type="Pfam" id="PF03215">
    <property type="entry name" value="Rad17"/>
    <property type="match status" value="1"/>
</dbReference>
<dbReference type="GO" id="GO:0003689">
    <property type="term" value="F:DNA clamp loader activity"/>
    <property type="evidence" value="ECO:0007669"/>
    <property type="project" value="TreeGrafter"/>
</dbReference>
<comment type="subcellular location">
    <subcellularLocation>
        <location evidence="1">Nucleus</location>
    </subcellularLocation>
</comment>
<dbReference type="InterPro" id="IPR003593">
    <property type="entry name" value="AAA+_ATPase"/>
</dbReference>
<keyword evidence="6" id="KW-0539">Nucleus</keyword>
<evidence type="ECO:0000256" key="3">
    <source>
        <dbReference type="ARBA" id="ARBA00022741"/>
    </source>
</evidence>
<organism evidence="9">
    <name type="scientific">Cryptosporidium hominis</name>
    <dbReference type="NCBI Taxonomy" id="237895"/>
    <lineage>
        <taxon>Eukaryota</taxon>
        <taxon>Sar</taxon>
        <taxon>Alveolata</taxon>
        <taxon>Apicomplexa</taxon>
        <taxon>Conoidasida</taxon>
        <taxon>Coccidia</taxon>
        <taxon>Eucoccidiorida</taxon>
        <taxon>Eimeriorina</taxon>
        <taxon>Cryptosporidiidae</taxon>
        <taxon>Cryptosporidium</taxon>
    </lineage>
</organism>
<dbReference type="InterPro" id="IPR027417">
    <property type="entry name" value="P-loop_NTPase"/>
</dbReference>